<dbReference type="SFLD" id="SFLDG01140">
    <property type="entry name" value="C2.B:_Phosphomannomutase_and_P"/>
    <property type="match status" value="1"/>
</dbReference>
<reference evidence="4 5" key="1">
    <citation type="submission" date="2019-04" db="EMBL/GenBank/DDBJ databases">
        <authorList>
            <person name="Hwang J.C."/>
        </authorList>
    </citation>
    <scope>NUCLEOTIDE SEQUENCE [LARGE SCALE GENOMIC DNA]</scope>
    <source>
        <strain evidence="4 5">IMCC35002</strain>
    </source>
</reference>
<sequence>MVIHNKSITTKGVPMTLTRPALVVVTDLDGTLLDHHHYDFVAALPALERLRKHRIPVVLNTSKTRAEVQQWRAQLDNHHPYVIENGGAILWPTEQGERVQSLGKPRHAILEVLARIQTQLSLTLEGFSHWTTDELMTHTGLAQGPAEQAMARRYSEPLLWPKEQPLERFSQALAEHDLQGLRGGRFLHVQGQHDKSDALGPLREHYHHELGQAPVIVALGDGDNDRAMLAQADWAVVIRSPNHSPLQVDAKAGRKTMLPAGIGPFGWNQAIHHILDHYQFD</sequence>
<organism evidence="4 5">
    <name type="scientific">Ferrimonas aestuarii</name>
    <dbReference type="NCBI Taxonomy" id="2569539"/>
    <lineage>
        <taxon>Bacteria</taxon>
        <taxon>Pseudomonadati</taxon>
        <taxon>Pseudomonadota</taxon>
        <taxon>Gammaproteobacteria</taxon>
        <taxon>Alteromonadales</taxon>
        <taxon>Ferrimonadaceae</taxon>
        <taxon>Ferrimonas</taxon>
    </lineage>
</organism>
<dbReference type="PANTHER" id="PTHR10000:SF8">
    <property type="entry name" value="HAD SUPERFAMILY HYDROLASE-LIKE, TYPE 3"/>
    <property type="match status" value="1"/>
</dbReference>
<dbReference type="GO" id="GO:0051479">
    <property type="term" value="P:mannosylglycerate biosynthetic process"/>
    <property type="evidence" value="ECO:0007669"/>
    <property type="project" value="InterPro"/>
</dbReference>
<keyword evidence="3" id="KW-0460">Magnesium</keyword>
<evidence type="ECO:0000313" key="5">
    <source>
        <dbReference type="Proteomes" id="UP000305675"/>
    </source>
</evidence>
<keyword evidence="2 4" id="KW-0378">Hydrolase</keyword>
<dbReference type="SUPFAM" id="SSF56784">
    <property type="entry name" value="HAD-like"/>
    <property type="match status" value="1"/>
</dbReference>
<accession>A0A4U1BQK4</accession>
<dbReference type="GO" id="GO:0050531">
    <property type="term" value="F:mannosyl-3-phosphoglycerate phosphatase activity"/>
    <property type="evidence" value="ECO:0007669"/>
    <property type="project" value="InterPro"/>
</dbReference>
<dbReference type="Pfam" id="PF08282">
    <property type="entry name" value="Hydrolase_3"/>
    <property type="match status" value="1"/>
</dbReference>
<dbReference type="InterPro" id="IPR023214">
    <property type="entry name" value="HAD_sf"/>
</dbReference>
<dbReference type="InterPro" id="IPR006381">
    <property type="entry name" value="HAD-SF-IIB-MPGP"/>
</dbReference>
<dbReference type="InterPro" id="IPR006379">
    <property type="entry name" value="HAD-SF_hydro_IIB"/>
</dbReference>
<dbReference type="GO" id="GO:0005829">
    <property type="term" value="C:cytosol"/>
    <property type="evidence" value="ECO:0007669"/>
    <property type="project" value="TreeGrafter"/>
</dbReference>
<proteinExistence type="predicted"/>
<dbReference type="PANTHER" id="PTHR10000">
    <property type="entry name" value="PHOSPHOSERINE PHOSPHATASE"/>
    <property type="match status" value="1"/>
</dbReference>
<dbReference type="Proteomes" id="UP000305675">
    <property type="component" value="Unassembled WGS sequence"/>
</dbReference>
<evidence type="ECO:0000256" key="1">
    <source>
        <dbReference type="ARBA" id="ARBA00022723"/>
    </source>
</evidence>
<dbReference type="EMBL" id="SWCJ01000003">
    <property type="protein sequence ID" value="TKB56696.1"/>
    <property type="molecule type" value="Genomic_DNA"/>
</dbReference>
<protein>
    <submittedName>
        <fullName evidence="4">HAD-IIB family hydrolase</fullName>
    </submittedName>
</protein>
<dbReference type="GO" id="GO:0000287">
    <property type="term" value="F:magnesium ion binding"/>
    <property type="evidence" value="ECO:0007669"/>
    <property type="project" value="TreeGrafter"/>
</dbReference>
<dbReference type="OrthoDB" id="193379at2"/>
<evidence type="ECO:0000313" key="4">
    <source>
        <dbReference type="EMBL" id="TKB56696.1"/>
    </source>
</evidence>
<comment type="caution">
    <text evidence="4">The sequence shown here is derived from an EMBL/GenBank/DDBJ whole genome shotgun (WGS) entry which is preliminary data.</text>
</comment>
<dbReference type="SFLD" id="SFLDS00003">
    <property type="entry name" value="Haloacid_Dehalogenase"/>
    <property type="match status" value="1"/>
</dbReference>
<keyword evidence="1" id="KW-0479">Metal-binding</keyword>
<dbReference type="InterPro" id="IPR036412">
    <property type="entry name" value="HAD-like_sf"/>
</dbReference>
<dbReference type="NCBIfam" id="TIGR01484">
    <property type="entry name" value="HAD-SF-IIB"/>
    <property type="match status" value="1"/>
</dbReference>
<dbReference type="AlphaFoldDB" id="A0A4U1BQK4"/>
<dbReference type="SFLD" id="SFLDG01142">
    <property type="entry name" value="C2.B.2:_Mannosyl-3-phosphoglyc"/>
    <property type="match status" value="1"/>
</dbReference>
<dbReference type="NCBIfam" id="TIGR01486">
    <property type="entry name" value="HAD-SF-IIB-MPGP"/>
    <property type="match status" value="1"/>
</dbReference>
<gene>
    <name evidence="4" type="ORF">FCL42_06070</name>
</gene>
<evidence type="ECO:0000256" key="3">
    <source>
        <dbReference type="ARBA" id="ARBA00022842"/>
    </source>
</evidence>
<dbReference type="Gene3D" id="3.30.980.20">
    <property type="entry name" value="Putative mannosyl-3-phosphoglycerate phosphatase, domain 2"/>
    <property type="match status" value="1"/>
</dbReference>
<dbReference type="Gene3D" id="3.40.50.1000">
    <property type="entry name" value="HAD superfamily/HAD-like"/>
    <property type="match status" value="1"/>
</dbReference>
<keyword evidence="5" id="KW-1185">Reference proteome</keyword>
<name>A0A4U1BQK4_9GAMM</name>
<evidence type="ECO:0000256" key="2">
    <source>
        <dbReference type="ARBA" id="ARBA00022801"/>
    </source>
</evidence>